<protein>
    <recommendedName>
        <fullName evidence="6 16">CDP-diacylglycerol--glycerol-3-phosphate 3-phosphatidyltransferase</fullName>
        <ecNumber evidence="5 16">2.7.8.5</ecNumber>
    </recommendedName>
</protein>
<dbReference type="EMBL" id="FOMB01000020">
    <property type="protein sequence ID" value="SFD08746.1"/>
    <property type="molecule type" value="Genomic_DNA"/>
</dbReference>
<evidence type="ECO:0000256" key="18">
    <source>
        <dbReference type="SAM" id="Phobius"/>
    </source>
</evidence>
<dbReference type="PANTHER" id="PTHR14269:SF62">
    <property type="entry name" value="CDP-DIACYLGLYCEROL--GLYCEROL-3-PHOSPHATE 3-PHOSPHATIDYLTRANSFERASE 1, CHLOROPLASTIC"/>
    <property type="match status" value="1"/>
</dbReference>
<dbReference type="GO" id="GO:0046474">
    <property type="term" value="P:glycerophospholipid biosynthetic process"/>
    <property type="evidence" value="ECO:0007669"/>
    <property type="project" value="TreeGrafter"/>
</dbReference>
<evidence type="ECO:0000256" key="14">
    <source>
        <dbReference type="ARBA" id="ARBA00023264"/>
    </source>
</evidence>
<dbReference type="InterPro" id="IPR048254">
    <property type="entry name" value="CDP_ALCOHOL_P_TRANSF_CS"/>
</dbReference>
<gene>
    <name evidence="19" type="ORF">SAMN04488059_12049</name>
</gene>
<dbReference type="EC" id="2.7.8.5" evidence="5 16"/>
<evidence type="ECO:0000256" key="3">
    <source>
        <dbReference type="ARBA" id="ARBA00005189"/>
    </source>
</evidence>
<reference evidence="19 20" key="1">
    <citation type="submission" date="2016-10" db="EMBL/GenBank/DDBJ databases">
        <authorList>
            <person name="de Groot N.N."/>
        </authorList>
    </citation>
    <scope>NUCLEOTIDE SEQUENCE [LARGE SCALE GENOMIC DNA]</scope>
    <source>
        <strain evidence="19 20">CGMCC 1.10210</strain>
    </source>
</reference>
<comment type="pathway">
    <text evidence="2">Phospholipid metabolism; phosphatidylglycerol biosynthesis; phosphatidylglycerol from CDP-diacylglycerol: step 1/2.</text>
</comment>
<dbReference type="GO" id="GO:0016020">
    <property type="term" value="C:membrane"/>
    <property type="evidence" value="ECO:0007669"/>
    <property type="project" value="UniProtKB-SubCell"/>
</dbReference>
<keyword evidence="7" id="KW-0444">Lipid biosynthesis</keyword>
<evidence type="ECO:0000256" key="12">
    <source>
        <dbReference type="ARBA" id="ARBA00023136"/>
    </source>
</evidence>
<dbReference type="PIRSF" id="PIRSF000847">
    <property type="entry name" value="Phos_ph_gly_syn"/>
    <property type="match status" value="1"/>
</dbReference>
<dbReference type="Proteomes" id="UP000182258">
    <property type="component" value="Unassembled WGS sequence"/>
</dbReference>
<sequence>MAGGGTQQKLTFAASRLDPHHPFLFSPTMAKNPLTLVPNQITIARILAIIPIVWLVMQGDTTLRIVALVIYVIAAASDWLDGYLARAWNQYSPLGRMLDPIADKLLVGILIAALAWDGSLSGLDMIPVCAILFREFFVSGLREFLGNTKVVLNVTWLAKWKTTLQLVALAVVLLEGIVPNLSLVSDILLWAAGALTLWTGFEYLRASWPHLVENPK</sequence>
<evidence type="ECO:0000256" key="15">
    <source>
        <dbReference type="ARBA" id="ARBA00048586"/>
    </source>
</evidence>
<evidence type="ECO:0000313" key="20">
    <source>
        <dbReference type="Proteomes" id="UP000182258"/>
    </source>
</evidence>
<dbReference type="RefSeq" id="WP_244542418.1">
    <property type="nucleotide sequence ID" value="NZ_FOMB01000020.1"/>
</dbReference>
<dbReference type="PANTHER" id="PTHR14269">
    <property type="entry name" value="CDP-DIACYLGLYCEROL--GLYCEROL-3-PHOSPHATE 3-PHOSPHATIDYLTRANSFERASE-RELATED"/>
    <property type="match status" value="1"/>
</dbReference>
<feature type="transmembrane region" description="Helical" evidence="18">
    <location>
        <begin position="105"/>
        <end position="133"/>
    </location>
</feature>
<dbReference type="GO" id="GO:0008444">
    <property type="term" value="F:CDP-diacylglycerol-glycerol-3-phosphate 3-phosphatidyltransferase activity"/>
    <property type="evidence" value="ECO:0007669"/>
    <property type="project" value="UniProtKB-UniRule"/>
</dbReference>
<feature type="transmembrane region" description="Helical" evidence="18">
    <location>
        <begin position="63"/>
        <end position="85"/>
    </location>
</feature>
<feature type="transmembrane region" description="Helical" evidence="18">
    <location>
        <begin position="36"/>
        <end position="56"/>
    </location>
</feature>
<dbReference type="InterPro" id="IPR043130">
    <property type="entry name" value="CDP-OH_PTrfase_TM_dom"/>
</dbReference>
<accession>A0A1I1PGB1</accession>
<dbReference type="Gene3D" id="1.20.120.1760">
    <property type="match status" value="1"/>
</dbReference>
<evidence type="ECO:0000256" key="9">
    <source>
        <dbReference type="ARBA" id="ARBA00022692"/>
    </source>
</evidence>
<dbReference type="InterPro" id="IPR004570">
    <property type="entry name" value="Phosphatidylglycerol_P_synth"/>
</dbReference>
<organism evidence="19 20">
    <name type="scientific">Devosia psychrophila</name>
    <dbReference type="NCBI Taxonomy" id="728005"/>
    <lineage>
        <taxon>Bacteria</taxon>
        <taxon>Pseudomonadati</taxon>
        <taxon>Pseudomonadota</taxon>
        <taxon>Alphaproteobacteria</taxon>
        <taxon>Hyphomicrobiales</taxon>
        <taxon>Devosiaceae</taxon>
        <taxon>Devosia</taxon>
    </lineage>
</organism>
<dbReference type="PROSITE" id="PS00379">
    <property type="entry name" value="CDP_ALCOHOL_P_TRANSF"/>
    <property type="match status" value="1"/>
</dbReference>
<evidence type="ECO:0000256" key="16">
    <source>
        <dbReference type="NCBIfam" id="TIGR00560"/>
    </source>
</evidence>
<dbReference type="NCBIfam" id="TIGR00560">
    <property type="entry name" value="pgsA"/>
    <property type="match status" value="1"/>
</dbReference>
<evidence type="ECO:0000256" key="2">
    <source>
        <dbReference type="ARBA" id="ARBA00005042"/>
    </source>
</evidence>
<keyword evidence="10 18" id="KW-1133">Transmembrane helix</keyword>
<keyword evidence="12 18" id="KW-0472">Membrane</keyword>
<comment type="similarity">
    <text evidence="4 17">Belongs to the CDP-alcohol phosphatidyltransferase class-I family.</text>
</comment>
<evidence type="ECO:0000256" key="4">
    <source>
        <dbReference type="ARBA" id="ARBA00010441"/>
    </source>
</evidence>
<name>A0A1I1PGB1_9HYPH</name>
<evidence type="ECO:0000256" key="11">
    <source>
        <dbReference type="ARBA" id="ARBA00023098"/>
    </source>
</evidence>
<dbReference type="InterPro" id="IPR000462">
    <property type="entry name" value="CDP-OH_P_trans"/>
</dbReference>
<evidence type="ECO:0000256" key="5">
    <source>
        <dbReference type="ARBA" id="ARBA00013170"/>
    </source>
</evidence>
<keyword evidence="14" id="KW-1208">Phospholipid metabolism</keyword>
<keyword evidence="11" id="KW-0443">Lipid metabolism</keyword>
<evidence type="ECO:0000256" key="10">
    <source>
        <dbReference type="ARBA" id="ARBA00022989"/>
    </source>
</evidence>
<dbReference type="AlphaFoldDB" id="A0A1I1PGB1"/>
<keyword evidence="8 17" id="KW-0808">Transferase</keyword>
<evidence type="ECO:0000256" key="8">
    <source>
        <dbReference type="ARBA" id="ARBA00022679"/>
    </source>
</evidence>
<evidence type="ECO:0000256" key="7">
    <source>
        <dbReference type="ARBA" id="ARBA00022516"/>
    </source>
</evidence>
<keyword evidence="13" id="KW-0594">Phospholipid biosynthesis</keyword>
<evidence type="ECO:0000313" key="19">
    <source>
        <dbReference type="EMBL" id="SFD08746.1"/>
    </source>
</evidence>
<comment type="catalytic activity">
    <reaction evidence="15">
        <text>a CDP-1,2-diacyl-sn-glycerol + sn-glycerol 3-phosphate = a 1,2-diacyl-sn-glycero-3-phospho-(1'-sn-glycero-3'-phosphate) + CMP + H(+)</text>
        <dbReference type="Rhea" id="RHEA:12593"/>
        <dbReference type="ChEBI" id="CHEBI:15378"/>
        <dbReference type="ChEBI" id="CHEBI:57597"/>
        <dbReference type="ChEBI" id="CHEBI:58332"/>
        <dbReference type="ChEBI" id="CHEBI:60110"/>
        <dbReference type="ChEBI" id="CHEBI:60377"/>
        <dbReference type="EC" id="2.7.8.5"/>
    </reaction>
</comment>
<dbReference type="STRING" id="728005.SAMN04488059_12049"/>
<evidence type="ECO:0000256" key="6">
    <source>
        <dbReference type="ARBA" id="ARBA00014944"/>
    </source>
</evidence>
<evidence type="ECO:0000256" key="17">
    <source>
        <dbReference type="RuleBase" id="RU003750"/>
    </source>
</evidence>
<dbReference type="Pfam" id="PF01066">
    <property type="entry name" value="CDP-OH_P_transf"/>
    <property type="match status" value="1"/>
</dbReference>
<comment type="subcellular location">
    <subcellularLocation>
        <location evidence="1">Membrane</location>
        <topology evidence="1">Multi-pass membrane protein</topology>
    </subcellularLocation>
</comment>
<proteinExistence type="inferred from homology"/>
<dbReference type="InterPro" id="IPR050324">
    <property type="entry name" value="CDP-alcohol_PTase-I"/>
</dbReference>
<evidence type="ECO:0000256" key="1">
    <source>
        <dbReference type="ARBA" id="ARBA00004141"/>
    </source>
</evidence>
<comment type="pathway">
    <text evidence="3">Lipid metabolism.</text>
</comment>
<keyword evidence="9 18" id="KW-0812">Transmembrane</keyword>
<evidence type="ECO:0000256" key="13">
    <source>
        <dbReference type="ARBA" id="ARBA00023209"/>
    </source>
</evidence>